<dbReference type="EMBL" id="CACVKT020000908">
    <property type="protein sequence ID" value="CAC5363786.1"/>
    <property type="molecule type" value="Genomic_DNA"/>
</dbReference>
<gene>
    <name evidence="1" type="ORF">MCOR_5082</name>
</gene>
<organism evidence="1 2">
    <name type="scientific">Mytilus coruscus</name>
    <name type="common">Sea mussel</name>
    <dbReference type="NCBI Taxonomy" id="42192"/>
    <lineage>
        <taxon>Eukaryota</taxon>
        <taxon>Metazoa</taxon>
        <taxon>Spiralia</taxon>
        <taxon>Lophotrochozoa</taxon>
        <taxon>Mollusca</taxon>
        <taxon>Bivalvia</taxon>
        <taxon>Autobranchia</taxon>
        <taxon>Pteriomorphia</taxon>
        <taxon>Mytilida</taxon>
        <taxon>Mytiloidea</taxon>
        <taxon>Mytilidae</taxon>
        <taxon>Mytilinae</taxon>
        <taxon>Mytilus</taxon>
    </lineage>
</organism>
<sequence length="170" mass="19033">MQQIQYFGDLTYLKESPVPHLFNTTVMDYVSLTHSESARFWATKSRGEPVSPLVSLPLPQALTPANLPPSYHHLPTMSSTTTLASIPPSYNHLPTMSSTIPASLPHPFYQHLPTITASYLSSQTMPYYPTDIVHTHLSIPYVIIISNCYSYLSTMPSTTHFYTAELKTNL</sequence>
<protein>
    <submittedName>
        <fullName evidence="1">Uncharacterized protein</fullName>
    </submittedName>
</protein>
<keyword evidence="2" id="KW-1185">Reference proteome</keyword>
<reference evidence="1 2" key="1">
    <citation type="submission" date="2020-06" db="EMBL/GenBank/DDBJ databases">
        <authorList>
            <person name="Li R."/>
            <person name="Bekaert M."/>
        </authorList>
    </citation>
    <scope>NUCLEOTIDE SEQUENCE [LARGE SCALE GENOMIC DNA]</scope>
    <source>
        <strain evidence="2">wild</strain>
    </source>
</reference>
<dbReference type="OrthoDB" id="10370041at2759"/>
<evidence type="ECO:0000313" key="1">
    <source>
        <dbReference type="EMBL" id="CAC5363786.1"/>
    </source>
</evidence>
<accession>A0A6J8A981</accession>
<name>A0A6J8A981_MYTCO</name>
<evidence type="ECO:0000313" key="2">
    <source>
        <dbReference type="Proteomes" id="UP000507470"/>
    </source>
</evidence>
<proteinExistence type="predicted"/>
<dbReference type="Proteomes" id="UP000507470">
    <property type="component" value="Unassembled WGS sequence"/>
</dbReference>
<dbReference type="AlphaFoldDB" id="A0A6J8A981"/>